<dbReference type="AlphaFoldDB" id="A0A7X6FU50"/>
<proteinExistence type="predicted"/>
<reference evidence="2 4" key="2">
    <citation type="submission" date="2020-04" db="EMBL/GenBank/DDBJ databases">
        <title>Whole genome sequencing of clinical and environmental type strains of Ochrobactrum.</title>
        <authorList>
            <person name="Dharne M."/>
        </authorList>
    </citation>
    <scope>NUCLEOTIDE SEQUENCE [LARGE SCALE GENOMIC DNA]</scope>
    <source>
        <strain evidence="2 4">DSM 13340</strain>
    </source>
</reference>
<evidence type="ECO:0000313" key="1">
    <source>
        <dbReference type="EMBL" id="KAB2662322.1"/>
    </source>
</evidence>
<dbReference type="EMBL" id="JAAXZB010000002">
    <property type="protein sequence ID" value="NKW10659.1"/>
    <property type="molecule type" value="Genomic_DNA"/>
</dbReference>
<keyword evidence="3" id="KW-1185">Reference proteome</keyword>
<accession>A0A7X6FU50</accession>
<dbReference type="Proteomes" id="UP000430843">
    <property type="component" value="Unassembled WGS sequence"/>
</dbReference>
<dbReference type="RefSeq" id="WP_151678799.1">
    <property type="nucleotide sequence ID" value="NZ_WBWA01000033.1"/>
</dbReference>
<evidence type="ECO:0000313" key="2">
    <source>
        <dbReference type="EMBL" id="NKW10659.1"/>
    </source>
</evidence>
<gene>
    <name evidence="1" type="ORF">F9K91_22805</name>
    <name evidence="2" type="ORF">HGG76_20180</name>
</gene>
<name>A0A7X6FU50_9HYPH</name>
<dbReference type="Proteomes" id="UP000558475">
    <property type="component" value="Unassembled WGS sequence"/>
</dbReference>
<dbReference type="EMBL" id="WBWA01000033">
    <property type="protein sequence ID" value="KAB2662322.1"/>
    <property type="molecule type" value="Genomic_DNA"/>
</dbReference>
<comment type="caution">
    <text evidence="2">The sequence shown here is derived from an EMBL/GenBank/DDBJ whole genome shotgun (WGS) entry which is preliminary data.</text>
</comment>
<evidence type="ECO:0000313" key="4">
    <source>
        <dbReference type="Proteomes" id="UP000558475"/>
    </source>
</evidence>
<reference evidence="1 3" key="1">
    <citation type="submission" date="2019-09" db="EMBL/GenBank/DDBJ databases">
        <title>Taxonomic organization of the family Brucellaceae based on a phylogenomic approach.</title>
        <authorList>
            <person name="Leclercq S."/>
            <person name="Cloeckaert A."/>
            <person name="Zygmunt M.S."/>
        </authorList>
    </citation>
    <scope>NUCLEOTIDE SEQUENCE [LARGE SCALE GENOMIC DNA]</scope>
    <source>
        <strain evidence="1 3">LMG 18957</strain>
    </source>
</reference>
<protein>
    <submittedName>
        <fullName evidence="2">Uncharacterized protein</fullName>
    </submittedName>
</protein>
<sequence length="219" mass="23552">MNIGSGKMAGLAVVIGTIFTVSVHSPAQADNDKLSGFPAMVLSGETATATVVQFSVPFDNLISLADKDVSLGKTSLEEIQSVAGGTVHSHTVSSVETAWLCYEIKGDNLPRRIWFISDGLNKRKDQGAVLNLISAEFATDKAVKCDQPRIDLTSLKLPIPALKDDKRALEERLGKVKAKQFARYANERKVSGATVEQSLVYRLDGDRITGVAFSQATAK</sequence>
<organism evidence="2 4">
    <name type="scientific">Brucella tritici</name>
    <dbReference type="NCBI Taxonomy" id="94626"/>
    <lineage>
        <taxon>Bacteria</taxon>
        <taxon>Pseudomonadati</taxon>
        <taxon>Pseudomonadota</taxon>
        <taxon>Alphaproteobacteria</taxon>
        <taxon>Hyphomicrobiales</taxon>
        <taxon>Brucellaceae</taxon>
        <taxon>Brucella/Ochrobactrum group</taxon>
        <taxon>Brucella</taxon>
    </lineage>
</organism>
<evidence type="ECO:0000313" key="3">
    <source>
        <dbReference type="Proteomes" id="UP000430843"/>
    </source>
</evidence>